<keyword evidence="2" id="KW-1185">Reference proteome</keyword>
<proteinExistence type="predicted"/>
<evidence type="ECO:0000313" key="2">
    <source>
        <dbReference type="Proteomes" id="UP001162972"/>
    </source>
</evidence>
<comment type="caution">
    <text evidence="1">The sequence shown here is derived from an EMBL/GenBank/DDBJ whole genome shotgun (WGS) entry which is preliminary data.</text>
</comment>
<dbReference type="AlphaFoldDB" id="A0AAD6JJ65"/>
<dbReference type="EMBL" id="JAPFFJ010000017">
    <property type="protein sequence ID" value="KAJ6405045.1"/>
    <property type="molecule type" value="Genomic_DNA"/>
</dbReference>
<evidence type="ECO:0000313" key="1">
    <source>
        <dbReference type="EMBL" id="KAJ6405045.1"/>
    </source>
</evidence>
<sequence>MTKLTRYVFSSGFPVAYGESDESDPRQVGAASMMPWSVSESYCFVAIPNRPLTDHQRSASAMIVPVRDDKTAPRGTEFQVCEMIMRKWTMVSRGRRHLNLFICCG</sequence>
<gene>
    <name evidence="1" type="ORF">OIU84_013093</name>
</gene>
<protein>
    <submittedName>
        <fullName evidence="1">Uncharacterized protein</fullName>
    </submittedName>
</protein>
<organism evidence="1 2">
    <name type="scientific">Salix udensis</name>
    <dbReference type="NCBI Taxonomy" id="889485"/>
    <lineage>
        <taxon>Eukaryota</taxon>
        <taxon>Viridiplantae</taxon>
        <taxon>Streptophyta</taxon>
        <taxon>Embryophyta</taxon>
        <taxon>Tracheophyta</taxon>
        <taxon>Spermatophyta</taxon>
        <taxon>Magnoliopsida</taxon>
        <taxon>eudicotyledons</taxon>
        <taxon>Gunneridae</taxon>
        <taxon>Pentapetalae</taxon>
        <taxon>rosids</taxon>
        <taxon>fabids</taxon>
        <taxon>Malpighiales</taxon>
        <taxon>Salicaceae</taxon>
        <taxon>Saliceae</taxon>
        <taxon>Salix</taxon>
    </lineage>
</organism>
<name>A0AAD6JJ65_9ROSI</name>
<dbReference type="Proteomes" id="UP001162972">
    <property type="component" value="Chromosome 2"/>
</dbReference>
<reference evidence="1 2" key="1">
    <citation type="journal article" date="2023" name="Int. J. Mol. Sci.">
        <title>De Novo Assembly and Annotation of 11 Diverse Shrub Willow (Salix) Genomes Reveals Novel Gene Organization in Sex-Linked Regions.</title>
        <authorList>
            <person name="Hyden B."/>
            <person name="Feng K."/>
            <person name="Yates T.B."/>
            <person name="Jawdy S."/>
            <person name="Cereghino C."/>
            <person name="Smart L.B."/>
            <person name="Muchero W."/>
        </authorList>
    </citation>
    <scope>NUCLEOTIDE SEQUENCE [LARGE SCALE GENOMIC DNA]</scope>
    <source>
        <tissue evidence="1">Shoot tip</tissue>
    </source>
</reference>
<accession>A0AAD6JJ65</accession>